<dbReference type="EC" id="1.3.5.1" evidence="11"/>
<comment type="cofactor">
    <cofactor evidence="11">
        <name>[3Fe-4S] cluster</name>
        <dbReference type="ChEBI" id="CHEBI:21137"/>
    </cofactor>
    <text evidence="11">Binds 1 [3Fe-4S] cluster.</text>
</comment>
<evidence type="ECO:0000259" key="12">
    <source>
        <dbReference type="PROSITE" id="PS51085"/>
    </source>
</evidence>
<dbReference type="OrthoDB" id="9804391at2"/>
<sequence length="250" mass="28001">MPNSDPHGSITLKVSRFAAGEEEPTWQEYEVPLRDDWTVLDGLNYVKDRLDPTLAYRWSCRMGVCGSCGMNIAEQPRLSCGTFLSDFAPGPVRVEPLAHFPVVRDLVVDIGDFMQKLPKVKPWIIRDEEPLEDGEYLQTPDELDAYRQFSGCINCMLCYAACPVYGLDPDFAGPAAIALAERYDLDSRDRGARERLDVLIEKEGVWGCTFVGECTRVCPKHVDPASAIQRYKLKAATENLKAILLPRGAR</sequence>
<dbReference type="KEGG" id="mik:FOE78_10890"/>
<dbReference type="PROSITE" id="PS00198">
    <property type="entry name" value="4FE4S_FER_1"/>
    <property type="match status" value="1"/>
</dbReference>
<dbReference type="PANTHER" id="PTHR11921">
    <property type="entry name" value="SUCCINATE DEHYDROGENASE IRON-SULFUR PROTEIN"/>
    <property type="match status" value="1"/>
</dbReference>
<evidence type="ECO:0000256" key="10">
    <source>
        <dbReference type="ARBA" id="ARBA00023291"/>
    </source>
</evidence>
<name>A0A516PYU3_9ACTN</name>
<dbReference type="AlphaFoldDB" id="A0A516PYU3"/>
<dbReference type="InterPro" id="IPR006058">
    <property type="entry name" value="2Fe2S_fd_BS"/>
</dbReference>
<organism evidence="14 15">
    <name type="scientific">Microlunatus elymi</name>
    <dbReference type="NCBI Taxonomy" id="2596828"/>
    <lineage>
        <taxon>Bacteria</taxon>
        <taxon>Bacillati</taxon>
        <taxon>Actinomycetota</taxon>
        <taxon>Actinomycetes</taxon>
        <taxon>Propionibacteriales</taxon>
        <taxon>Propionibacteriaceae</taxon>
        <taxon>Microlunatus</taxon>
    </lineage>
</organism>
<dbReference type="PROSITE" id="PS51379">
    <property type="entry name" value="4FE4S_FER_2"/>
    <property type="match status" value="1"/>
</dbReference>
<keyword evidence="4" id="KW-0816">Tricarboxylic acid cycle</keyword>
<evidence type="ECO:0000259" key="13">
    <source>
        <dbReference type="PROSITE" id="PS51379"/>
    </source>
</evidence>
<dbReference type="GO" id="GO:0051538">
    <property type="term" value="F:3 iron, 4 sulfur cluster binding"/>
    <property type="evidence" value="ECO:0007669"/>
    <property type="project" value="UniProtKB-KW"/>
</dbReference>
<dbReference type="InterPro" id="IPR004489">
    <property type="entry name" value="Succ_DH/fum_Rdtase_Fe-S"/>
</dbReference>
<evidence type="ECO:0000256" key="2">
    <source>
        <dbReference type="ARBA" id="ARBA00009433"/>
    </source>
</evidence>
<dbReference type="NCBIfam" id="TIGR00384">
    <property type="entry name" value="dhsB"/>
    <property type="match status" value="1"/>
</dbReference>
<dbReference type="Proteomes" id="UP000319263">
    <property type="component" value="Chromosome"/>
</dbReference>
<dbReference type="CDD" id="cd00207">
    <property type="entry name" value="fer2"/>
    <property type="match status" value="1"/>
</dbReference>
<dbReference type="GO" id="GO:0008177">
    <property type="term" value="F:succinate dehydrogenase (quinone) activity"/>
    <property type="evidence" value="ECO:0007669"/>
    <property type="project" value="UniProtKB-EC"/>
</dbReference>
<keyword evidence="6 11" id="KW-0479">Metal-binding</keyword>
<feature type="domain" description="2Fe-2S ferredoxin-type" evidence="12">
    <location>
        <begin position="8"/>
        <end position="100"/>
    </location>
</feature>
<feature type="domain" description="4Fe-4S ferredoxin-type" evidence="13">
    <location>
        <begin position="143"/>
        <end position="172"/>
    </location>
</feature>
<gene>
    <name evidence="14" type="primary">sdhB</name>
    <name evidence="14" type="ORF">FOE78_10890</name>
</gene>
<dbReference type="PANTHER" id="PTHR11921:SF29">
    <property type="entry name" value="SUCCINATE DEHYDROGENASE [UBIQUINONE] IRON-SULFUR SUBUNIT, MITOCHONDRIAL"/>
    <property type="match status" value="1"/>
</dbReference>
<dbReference type="SUPFAM" id="SSF54292">
    <property type="entry name" value="2Fe-2S ferredoxin-like"/>
    <property type="match status" value="1"/>
</dbReference>
<comment type="pathway">
    <text evidence="1">Carbohydrate metabolism; tricarboxylic acid cycle.</text>
</comment>
<comment type="catalytic activity">
    <reaction evidence="11">
        <text>a menaquinone + succinate = a menaquinol + fumarate</text>
        <dbReference type="Rhea" id="RHEA:27834"/>
        <dbReference type="Rhea" id="RHEA-COMP:9537"/>
        <dbReference type="Rhea" id="RHEA-COMP:9539"/>
        <dbReference type="ChEBI" id="CHEBI:16374"/>
        <dbReference type="ChEBI" id="CHEBI:18151"/>
        <dbReference type="ChEBI" id="CHEBI:29806"/>
        <dbReference type="ChEBI" id="CHEBI:30031"/>
        <dbReference type="EC" id="1.3.5.1"/>
    </reaction>
</comment>
<evidence type="ECO:0000256" key="3">
    <source>
        <dbReference type="ARBA" id="ARBA00022485"/>
    </source>
</evidence>
<proteinExistence type="inferred from homology"/>
<evidence type="ECO:0000256" key="5">
    <source>
        <dbReference type="ARBA" id="ARBA00022714"/>
    </source>
</evidence>
<evidence type="ECO:0000256" key="1">
    <source>
        <dbReference type="ARBA" id="ARBA00005163"/>
    </source>
</evidence>
<dbReference type="FunFam" id="1.10.1060.10:FF:000003">
    <property type="entry name" value="Succinate dehydrogenase iron-sulfur subunit"/>
    <property type="match status" value="1"/>
</dbReference>
<evidence type="ECO:0000256" key="8">
    <source>
        <dbReference type="ARBA" id="ARBA00023004"/>
    </source>
</evidence>
<dbReference type="PROSITE" id="PS51085">
    <property type="entry name" value="2FE2S_FER_2"/>
    <property type="match status" value="1"/>
</dbReference>
<dbReference type="InterPro" id="IPR009051">
    <property type="entry name" value="Helical_ferredxn"/>
</dbReference>
<dbReference type="GO" id="GO:0051539">
    <property type="term" value="F:4 iron, 4 sulfur cluster binding"/>
    <property type="evidence" value="ECO:0007669"/>
    <property type="project" value="UniProtKB-KW"/>
</dbReference>
<keyword evidence="9 11" id="KW-0411">Iron-sulfur</keyword>
<dbReference type="InterPro" id="IPR001041">
    <property type="entry name" value="2Fe-2S_ferredoxin-type"/>
</dbReference>
<dbReference type="InterPro" id="IPR025192">
    <property type="entry name" value="Succ_DH/fum_Rdtase_N"/>
</dbReference>
<keyword evidence="7 14" id="KW-0560">Oxidoreductase</keyword>
<evidence type="ECO:0000313" key="15">
    <source>
        <dbReference type="Proteomes" id="UP000319263"/>
    </source>
</evidence>
<dbReference type="InterPro" id="IPR017900">
    <property type="entry name" value="4Fe4S_Fe_S_CS"/>
</dbReference>
<dbReference type="InterPro" id="IPR017896">
    <property type="entry name" value="4Fe4S_Fe-S-bd"/>
</dbReference>
<keyword evidence="10 11" id="KW-0003">3Fe-4S</keyword>
<evidence type="ECO:0000256" key="4">
    <source>
        <dbReference type="ARBA" id="ARBA00022532"/>
    </source>
</evidence>
<keyword evidence="3 11" id="KW-0004">4Fe-4S</keyword>
<dbReference type="GO" id="GO:0046872">
    <property type="term" value="F:metal ion binding"/>
    <property type="evidence" value="ECO:0007669"/>
    <property type="project" value="UniProtKB-KW"/>
</dbReference>
<comment type="cofactor">
    <cofactor evidence="11">
        <name>[2Fe-2S] cluster</name>
        <dbReference type="ChEBI" id="CHEBI:190135"/>
    </cofactor>
    <text evidence="11">Binds 1 [2Fe-2S] cluster.</text>
</comment>
<accession>A0A516PYU3</accession>
<dbReference type="InterPro" id="IPR012675">
    <property type="entry name" value="Beta-grasp_dom_sf"/>
</dbReference>
<dbReference type="RefSeq" id="WP_143986304.1">
    <property type="nucleotide sequence ID" value="NZ_CP041692.1"/>
</dbReference>
<dbReference type="Gene3D" id="3.10.20.30">
    <property type="match status" value="1"/>
</dbReference>
<keyword evidence="8 11" id="KW-0408">Iron</keyword>
<evidence type="ECO:0000313" key="14">
    <source>
        <dbReference type="EMBL" id="QDP96338.1"/>
    </source>
</evidence>
<dbReference type="GO" id="GO:0009055">
    <property type="term" value="F:electron transfer activity"/>
    <property type="evidence" value="ECO:0007669"/>
    <property type="project" value="InterPro"/>
</dbReference>
<dbReference type="EMBL" id="CP041692">
    <property type="protein sequence ID" value="QDP96338.1"/>
    <property type="molecule type" value="Genomic_DNA"/>
</dbReference>
<dbReference type="Pfam" id="PF13183">
    <property type="entry name" value="Fer4_8"/>
    <property type="match status" value="1"/>
</dbReference>
<keyword evidence="15" id="KW-1185">Reference proteome</keyword>
<keyword evidence="5 11" id="KW-0001">2Fe-2S</keyword>
<dbReference type="InterPro" id="IPR050573">
    <property type="entry name" value="SDH/FRD_Iron-Sulfur"/>
</dbReference>
<comment type="cofactor">
    <cofactor evidence="11">
        <name>[4Fe-4S] cluster</name>
        <dbReference type="ChEBI" id="CHEBI:49883"/>
    </cofactor>
    <text evidence="11">Binds 1 [4Fe-4S] cluster.</text>
</comment>
<dbReference type="SUPFAM" id="SSF46548">
    <property type="entry name" value="alpha-helical ferredoxin"/>
    <property type="match status" value="1"/>
</dbReference>
<dbReference type="Gene3D" id="1.10.1060.10">
    <property type="entry name" value="Alpha-helical ferredoxin"/>
    <property type="match status" value="1"/>
</dbReference>
<dbReference type="PROSITE" id="PS00197">
    <property type="entry name" value="2FE2S_FER_1"/>
    <property type="match status" value="1"/>
</dbReference>
<reference evidence="14 15" key="1">
    <citation type="submission" date="2019-07" db="EMBL/GenBank/DDBJ databases">
        <title>Microlunatus dokdonensis sp. nov. isolated from the rhizospheric soil of the wild plant Elymus tsukushiensis.</title>
        <authorList>
            <person name="Ghim S.-Y."/>
            <person name="Hwang Y.-J."/>
            <person name="Son J.-S."/>
            <person name="Shin J.-H."/>
        </authorList>
    </citation>
    <scope>NUCLEOTIDE SEQUENCE [LARGE SCALE GENOMIC DNA]</scope>
    <source>
        <strain evidence="14 15">KUDC0627</strain>
    </source>
</reference>
<dbReference type="GO" id="GO:0022904">
    <property type="term" value="P:respiratory electron transport chain"/>
    <property type="evidence" value="ECO:0007669"/>
    <property type="project" value="TreeGrafter"/>
</dbReference>
<dbReference type="GO" id="GO:0051537">
    <property type="term" value="F:2 iron, 2 sulfur cluster binding"/>
    <property type="evidence" value="ECO:0007669"/>
    <property type="project" value="UniProtKB-KW"/>
</dbReference>
<dbReference type="GO" id="GO:0006099">
    <property type="term" value="P:tricarboxylic acid cycle"/>
    <property type="evidence" value="ECO:0007669"/>
    <property type="project" value="UniProtKB-KW"/>
</dbReference>
<comment type="similarity">
    <text evidence="2 11">Belongs to the succinate dehydrogenase/fumarate reductase iron-sulfur protein family.</text>
</comment>
<evidence type="ECO:0000256" key="11">
    <source>
        <dbReference type="RuleBase" id="RU361237"/>
    </source>
</evidence>
<evidence type="ECO:0000256" key="6">
    <source>
        <dbReference type="ARBA" id="ARBA00022723"/>
    </source>
</evidence>
<protein>
    <recommendedName>
        <fullName evidence="11">Fumarate reductase iron-sulfur subunit</fullName>
        <ecNumber evidence="11">1.3.5.1</ecNumber>
    </recommendedName>
</protein>
<evidence type="ECO:0000256" key="7">
    <source>
        <dbReference type="ARBA" id="ARBA00023002"/>
    </source>
</evidence>
<dbReference type="NCBIfam" id="NF004616">
    <property type="entry name" value="PRK05950.1"/>
    <property type="match status" value="1"/>
</dbReference>
<dbReference type="Pfam" id="PF13085">
    <property type="entry name" value="Fer2_3"/>
    <property type="match status" value="1"/>
</dbReference>
<evidence type="ECO:0000256" key="9">
    <source>
        <dbReference type="ARBA" id="ARBA00023014"/>
    </source>
</evidence>
<dbReference type="InterPro" id="IPR036010">
    <property type="entry name" value="2Fe-2S_ferredoxin-like_sf"/>
</dbReference>